<evidence type="ECO:0000313" key="1">
    <source>
        <dbReference type="EMBL" id="KAK9885543.1"/>
    </source>
</evidence>
<dbReference type="Proteomes" id="UP001431783">
    <property type="component" value="Unassembled WGS sequence"/>
</dbReference>
<protein>
    <submittedName>
        <fullName evidence="1">Uncharacterized protein</fullName>
    </submittedName>
</protein>
<evidence type="ECO:0000313" key="2">
    <source>
        <dbReference type="Proteomes" id="UP001431783"/>
    </source>
</evidence>
<proteinExistence type="predicted"/>
<organism evidence="1 2">
    <name type="scientific">Henosepilachna vigintioctopunctata</name>
    <dbReference type="NCBI Taxonomy" id="420089"/>
    <lineage>
        <taxon>Eukaryota</taxon>
        <taxon>Metazoa</taxon>
        <taxon>Ecdysozoa</taxon>
        <taxon>Arthropoda</taxon>
        <taxon>Hexapoda</taxon>
        <taxon>Insecta</taxon>
        <taxon>Pterygota</taxon>
        <taxon>Neoptera</taxon>
        <taxon>Endopterygota</taxon>
        <taxon>Coleoptera</taxon>
        <taxon>Polyphaga</taxon>
        <taxon>Cucujiformia</taxon>
        <taxon>Coccinelloidea</taxon>
        <taxon>Coccinellidae</taxon>
        <taxon>Epilachninae</taxon>
        <taxon>Epilachnini</taxon>
        <taxon>Henosepilachna</taxon>
    </lineage>
</organism>
<accession>A0AAW1UYG0</accession>
<dbReference type="AlphaFoldDB" id="A0AAW1UYG0"/>
<name>A0AAW1UYG0_9CUCU</name>
<sequence length="88" mass="10265">MQNGIKMVDKRYLRMMREERKGDESESRVPTKMQSLYQHLLQAFIAPNACGAMYPVSTAIQIPYPIDRQMAFYRRCLFSQQSPAFAAR</sequence>
<gene>
    <name evidence="1" type="ORF">WA026_012294</name>
</gene>
<dbReference type="EMBL" id="JARQZJ010000096">
    <property type="protein sequence ID" value="KAK9885543.1"/>
    <property type="molecule type" value="Genomic_DNA"/>
</dbReference>
<keyword evidence="2" id="KW-1185">Reference proteome</keyword>
<comment type="caution">
    <text evidence="1">The sequence shown here is derived from an EMBL/GenBank/DDBJ whole genome shotgun (WGS) entry which is preliminary data.</text>
</comment>
<reference evidence="1 2" key="1">
    <citation type="submission" date="2023-03" db="EMBL/GenBank/DDBJ databases">
        <title>Genome insight into feeding habits of ladybird beetles.</title>
        <authorList>
            <person name="Li H.-S."/>
            <person name="Huang Y.-H."/>
            <person name="Pang H."/>
        </authorList>
    </citation>
    <scope>NUCLEOTIDE SEQUENCE [LARGE SCALE GENOMIC DNA]</scope>
    <source>
        <strain evidence="1">SYSU_2023b</strain>
        <tissue evidence="1">Whole body</tissue>
    </source>
</reference>